<dbReference type="GO" id="GO:0030145">
    <property type="term" value="F:manganese ion binding"/>
    <property type="evidence" value="ECO:0007669"/>
    <property type="project" value="InterPro"/>
</dbReference>
<protein>
    <recommendedName>
        <fullName evidence="7">Probable cytosol aminopeptidase</fullName>
    </recommendedName>
    <alternativeName>
        <fullName evidence="8">Leucine aminopeptidase</fullName>
    </alternativeName>
    <alternativeName>
        <fullName evidence="5">Leucyl aminopeptidase</fullName>
    </alternativeName>
</protein>
<comment type="similarity">
    <text evidence="1">Belongs to the peptidase M17 family.</text>
</comment>
<dbReference type="GO" id="GO:0006508">
    <property type="term" value="P:proteolysis"/>
    <property type="evidence" value="ECO:0007669"/>
    <property type="project" value="UniProtKB-KW"/>
</dbReference>
<evidence type="ECO:0000256" key="1">
    <source>
        <dbReference type="ARBA" id="ARBA00009528"/>
    </source>
</evidence>
<sequence length="496" mass="53256">MEIKVVERLDSGHCSADLAVYLVLEGEASLTELDSELDFEFEIKPSMATAGKVTLLYGAHGSRHAALVGLGSADRLDAEVIRRVAGSASRAIVREGYRTVAVFLDKPSVEQMPEATVQAWAEGWLLGGYTFDKYKMNPRQPTLEHLLLVCGSGNAEELAHSVSRSVLRAESAMLARDWCNEPANVMTPERLVEQTELLFAGRPNVGLKIYRGDELRQHEMNGLLAVGQGSRHQPALVEVTYSSNPALPMIALIGKGMTFDMGGMNVKTGRDLSEARFDMGGACAVIGAMDYLIRSEASVNVVLLIAVADNVPGAGALLPSSIIRYPNGMTVQVGNTDAEGRLILADALLHARRLGASEMIDIATLTGSVGHALGLRVAGVWGDARCTEALRSIGEHNGERVWPMPLVDEDEELLRSEYADVNNISSSAYGGAVAAALFLRKFAGNSARWAHIDMANTVQASADRGYEMAGATGFGVRLLVDYVLQTQASQDNANLR</sequence>
<dbReference type="PANTHER" id="PTHR11963:SF23">
    <property type="entry name" value="CYTOSOL AMINOPEPTIDASE"/>
    <property type="match status" value="1"/>
</dbReference>
<dbReference type="Gene3D" id="3.40.220.10">
    <property type="entry name" value="Leucine Aminopeptidase, subunit E, domain 1"/>
    <property type="match status" value="1"/>
</dbReference>
<organism evidence="10 11">
    <name type="scientific">Cohnella herbarum</name>
    <dbReference type="NCBI Taxonomy" id="2728023"/>
    <lineage>
        <taxon>Bacteria</taxon>
        <taxon>Bacillati</taxon>
        <taxon>Bacillota</taxon>
        <taxon>Bacilli</taxon>
        <taxon>Bacillales</taxon>
        <taxon>Paenibacillaceae</taxon>
        <taxon>Cohnella</taxon>
    </lineage>
</organism>
<dbReference type="PROSITE" id="PS00631">
    <property type="entry name" value="CYTOSOL_AP"/>
    <property type="match status" value="1"/>
</dbReference>
<dbReference type="InterPro" id="IPR043472">
    <property type="entry name" value="Macro_dom-like"/>
</dbReference>
<gene>
    <name evidence="10" type="ORF">HH215_21085</name>
</gene>
<dbReference type="AlphaFoldDB" id="A0A7Z2VM93"/>
<dbReference type="RefSeq" id="WP_169281687.1">
    <property type="nucleotide sequence ID" value="NZ_CP051680.1"/>
</dbReference>
<dbReference type="Pfam" id="PF00883">
    <property type="entry name" value="Peptidase_M17"/>
    <property type="match status" value="1"/>
</dbReference>
<proteinExistence type="inferred from homology"/>
<dbReference type="EMBL" id="CP051680">
    <property type="protein sequence ID" value="QJD85425.1"/>
    <property type="molecule type" value="Genomic_DNA"/>
</dbReference>
<dbReference type="PANTHER" id="PTHR11963">
    <property type="entry name" value="LEUCINE AMINOPEPTIDASE-RELATED"/>
    <property type="match status" value="1"/>
</dbReference>
<dbReference type="SUPFAM" id="SSF53187">
    <property type="entry name" value="Zn-dependent exopeptidases"/>
    <property type="match status" value="1"/>
</dbReference>
<dbReference type="Pfam" id="PF02789">
    <property type="entry name" value="Peptidase_M17_N"/>
    <property type="match status" value="1"/>
</dbReference>
<dbReference type="GO" id="GO:0005737">
    <property type="term" value="C:cytoplasm"/>
    <property type="evidence" value="ECO:0007669"/>
    <property type="project" value="InterPro"/>
</dbReference>
<evidence type="ECO:0000256" key="6">
    <source>
        <dbReference type="ARBA" id="ARBA00049972"/>
    </source>
</evidence>
<feature type="domain" description="Cytosol aminopeptidase" evidence="9">
    <location>
        <begin position="335"/>
        <end position="342"/>
    </location>
</feature>
<evidence type="ECO:0000256" key="4">
    <source>
        <dbReference type="ARBA" id="ARBA00022801"/>
    </source>
</evidence>
<reference evidence="10 11" key="1">
    <citation type="submission" date="2020-04" db="EMBL/GenBank/DDBJ databases">
        <title>Genome sequencing of novel species.</title>
        <authorList>
            <person name="Heo J."/>
            <person name="Kim S.-J."/>
            <person name="Kim J.-S."/>
            <person name="Hong S.-B."/>
            <person name="Kwon S.-W."/>
        </authorList>
    </citation>
    <scope>NUCLEOTIDE SEQUENCE [LARGE SCALE GENOMIC DNA]</scope>
    <source>
        <strain evidence="10 11">MFER-1</strain>
    </source>
</reference>
<dbReference type="PRINTS" id="PR00481">
    <property type="entry name" value="LAMNOPPTDASE"/>
</dbReference>
<dbReference type="InterPro" id="IPR000819">
    <property type="entry name" value="Peptidase_M17_C"/>
</dbReference>
<dbReference type="InterPro" id="IPR011356">
    <property type="entry name" value="Leucine_aapep/pepB"/>
</dbReference>
<evidence type="ECO:0000313" key="10">
    <source>
        <dbReference type="EMBL" id="QJD85425.1"/>
    </source>
</evidence>
<comment type="function">
    <text evidence="6">Presumably involved in the processing and regular turnover of intracellular proteins. Catalyzes the removal of unsubstituted N-terminal amino acids from various peptides.</text>
</comment>
<evidence type="ECO:0000256" key="5">
    <source>
        <dbReference type="ARBA" id="ARBA00033172"/>
    </source>
</evidence>
<evidence type="ECO:0000256" key="8">
    <source>
        <dbReference type="ARBA" id="ARBA00050061"/>
    </source>
</evidence>
<keyword evidence="4" id="KW-0378">Hydrolase</keyword>
<keyword evidence="2 10" id="KW-0031">Aminopeptidase</keyword>
<dbReference type="Gene3D" id="3.40.630.10">
    <property type="entry name" value="Zn peptidases"/>
    <property type="match status" value="1"/>
</dbReference>
<evidence type="ECO:0000313" key="11">
    <source>
        <dbReference type="Proteomes" id="UP000502248"/>
    </source>
</evidence>
<evidence type="ECO:0000256" key="7">
    <source>
        <dbReference type="ARBA" id="ARBA00050021"/>
    </source>
</evidence>
<dbReference type="InterPro" id="IPR008283">
    <property type="entry name" value="Peptidase_M17_N"/>
</dbReference>
<name>A0A7Z2VM93_9BACL</name>
<evidence type="ECO:0000259" key="9">
    <source>
        <dbReference type="PROSITE" id="PS00631"/>
    </source>
</evidence>
<dbReference type="SUPFAM" id="SSF52949">
    <property type="entry name" value="Macro domain-like"/>
    <property type="match status" value="1"/>
</dbReference>
<evidence type="ECO:0000256" key="3">
    <source>
        <dbReference type="ARBA" id="ARBA00022670"/>
    </source>
</evidence>
<dbReference type="CDD" id="cd00433">
    <property type="entry name" value="Peptidase_M17"/>
    <property type="match status" value="1"/>
</dbReference>
<dbReference type="GO" id="GO:0070006">
    <property type="term" value="F:metalloaminopeptidase activity"/>
    <property type="evidence" value="ECO:0007669"/>
    <property type="project" value="InterPro"/>
</dbReference>
<keyword evidence="3" id="KW-0645">Protease</keyword>
<accession>A0A7Z2VM93</accession>
<dbReference type="KEGG" id="cheb:HH215_21085"/>
<dbReference type="Proteomes" id="UP000502248">
    <property type="component" value="Chromosome"/>
</dbReference>
<keyword evidence="11" id="KW-1185">Reference proteome</keyword>
<evidence type="ECO:0000256" key="2">
    <source>
        <dbReference type="ARBA" id="ARBA00022438"/>
    </source>
</evidence>